<reference evidence="2" key="1">
    <citation type="submission" date="2020-11" db="EMBL/GenBank/DDBJ databases">
        <authorList>
            <consortium name="DOE Joint Genome Institute"/>
            <person name="Ahrendt S."/>
            <person name="Riley R."/>
            <person name="Andreopoulos W."/>
            <person name="Labutti K."/>
            <person name="Pangilinan J."/>
            <person name="Ruiz-Duenas F.J."/>
            <person name="Barrasa J.M."/>
            <person name="Sanchez-Garcia M."/>
            <person name="Camarero S."/>
            <person name="Miyauchi S."/>
            <person name="Serrano A."/>
            <person name="Linde D."/>
            <person name="Babiker R."/>
            <person name="Drula E."/>
            <person name="Ayuso-Fernandez I."/>
            <person name="Pacheco R."/>
            <person name="Padilla G."/>
            <person name="Ferreira P."/>
            <person name="Barriuso J."/>
            <person name="Kellner H."/>
            <person name="Castanera R."/>
            <person name="Alfaro M."/>
            <person name="Ramirez L."/>
            <person name="Pisabarro A.G."/>
            <person name="Kuo A."/>
            <person name="Tritt A."/>
            <person name="Lipzen A."/>
            <person name="He G."/>
            <person name="Yan M."/>
            <person name="Ng V."/>
            <person name="Cullen D."/>
            <person name="Martin F."/>
            <person name="Rosso M.-N."/>
            <person name="Henrissat B."/>
            <person name="Hibbett D."/>
            <person name="Martinez A.T."/>
            <person name="Grigoriev I.V."/>
        </authorList>
    </citation>
    <scope>NUCLEOTIDE SEQUENCE</scope>
    <source>
        <strain evidence="2">CBS 506.95</strain>
    </source>
</reference>
<evidence type="ECO:0000313" key="3">
    <source>
        <dbReference type="Proteomes" id="UP000807306"/>
    </source>
</evidence>
<dbReference type="AlphaFoldDB" id="A0A9P6EJ01"/>
<sequence length="379" mass="42414">MKYFSPDKIPPSRWKGRWAPSTSQNGTTSMKTAWSSASASFLFSGRKLSLRAGASTERKDKDNGGTPMLAILTGLTERAALNRDPNLSTWRTVDPAPNTEIIIFDDSAKGQDGVIHDKTFVKIVLIDWASIFDFGALITDDDGDLDFEEIKYTSVPKVLLIGDSISCAMAVSPEQGGEPIPFGILEGYPYVAQRILLERNLAFDLELVAHPGINMVKPTEEEKEKGQPIGMEDLFFWKSFWEREESKPNVQVTIVAIALGTNDQFFKITPERFYEAIVNLIQRLIQLSTSPIQQVWLIPPFPDADTDSQYLSEAIPSFTPLLVKKFQDQHISFKLCDLVKGLTAKDTVDGVHPSLITHQRLGRDFALFIEKEVELNLFL</sequence>
<evidence type="ECO:0000313" key="2">
    <source>
        <dbReference type="EMBL" id="KAF9530561.1"/>
    </source>
</evidence>
<accession>A0A9P6EJ01</accession>
<dbReference type="Gene3D" id="3.40.50.1110">
    <property type="entry name" value="SGNH hydrolase"/>
    <property type="match status" value="1"/>
</dbReference>
<dbReference type="SUPFAM" id="SSF52266">
    <property type="entry name" value="SGNH hydrolase"/>
    <property type="match status" value="1"/>
</dbReference>
<proteinExistence type="predicted"/>
<keyword evidence="3" id="KW-1185">Reference proteome</keyword>
<gene>
    <name evidence="2" type="ORF">CPB83DRAFT_167322</name>
</gene>
<dbReference type="InterPro" id="IPR036514">
    <property type="entry name" value="SGNH_hydro_sf"/>
</dbReference>
<organism evidence="2 3">
    <name type="scientific">Crepidotus variabilis</name>
    <dbReference type="NCBI Taxonomy" id="179855"/>
    <lineage>
        <taxon>Eukaryota</taxon>
        <taxon>Fungi</taxon>
        <taxon>Dikarya</taxon>
        <taxon>Basidiomycota</taxon>
        <taxon>Agaricomycotina</taxon>
        <taxon>Agaricomycetes</taxon>
        <taxon>Agaricomycetidae</taxon>
        <taxon>Agaricales</taxon>
        <taxon>Agaricineae</taxon>
        <taxon>Crepidotaceae</taxon>
        <taxon>Crepidotus</taxon>
    </lineage>
</organism>
<protein>
    <recommendedName>
        <fullName evidence="4">SGNH hydrolase-type esterase domain-containing protein</fullName>
    </recommendedName>
</protein>
<comment type="caution">
    <text evidence="2">The sequence shown here is derived from an EMBL/GenBank/DDBJ whole genome shotgun (WGS) entry which is preliminary data.</text>
</comment>
<evidence type="ECO:0000256" key="1">
    <source>
        <dbReference type="SAM" id="MobiDB-lite"/>
    </source>
</evidence>
<feature type="compositionally biased region" description="Polar residues" evidence="1">
    <location>
        <begin position="20"/>
        <end position="30"/>
    </location>
</feature>
<name>A0A9P6EJ01_9AGAR</name>
<dbReference type="CDD" id="cd00229">
    <property type="entry name" value="SGNH_hydrolase"/>
    <property type="match status" value="1"/>
</dbReference>
<feature type="region of interest" description="Disordered" evidence="1">
    <location>
        <begin position="1"/>
        <end position="30"/>
    </location>
</feature>
<evidence type="ECO:0008006" key="4">
    <source>
        <dbReference type="Google" id="ProtNLM"/>
    </source>
</evidence>
<dbReference type="EMBL" id="MU157839">
    <property type="protein sequence ID" value="KAF9530561.1"/>
    <property type="molecule type" value="Genomic_DNA"/>
</dbReference>
<dbReference type="OrthoDB" id="3241977at2759"/>
<dbReference type="Proteomes" id="UP000807306">
    <property type="component" value="Unassembled WGS sequence"/>
</dbReference>